<proteinExistence type="predicted"/>
<protein>
    <submittedName>
        <fullName evidence="1">Uncharacterized protein</fullName>
    </submittedName>
</protein>
<keyword evidence="2" id="KW-1185">Reference proteome</keyword>
<organism evidence="1 2">
    <name type="scientific">Breznakia blatticola</name>
    <dbReference type="NCBI Taxonomy" id="1754012"/>
    <lineage>
        <taxon>Bacteria</taxon>
        <taxon>Bacillati</taxon>
        <taxon>Bacillota</taxon>
        <taxon>Erysipelotrichia</taxon>
        <taxon>Erysipelotrichales</taxon>
        <taxon>Erysipelotrichaceae</taxon>
        <taxon>Breznakia</taxon>
    </lineage>
</organism>
<evidence type="ECO:0000313" key="1">
    <source>
        <dbReference type="EMBL" id="TDW19938.1"/>
    </source>
</evidence>
<dbReference type="AlphaFoldDB" id="A0A4R7ZT87"/>
<reference evidence="1 2" key="1">
    <citation type="submission" date="2019-03" db="EMBL/GenBank/DDBJ databases">
        <title>Genomic Encyclopedia of Type Strains, Phase IV (KMG-IV): sequencing the most valuable type-strain genomes for metagenomic binning, comparative biology and taxonomic classification.</title>
        <authorList>
            <person name="Goeker M."/>
        </authorList>
    </citation>
    <scope>NUCLEOTIDE SEQUENCE [LARGE SCALE GENOMIC DNA]</scope>
    <source>
        <strain evidence="1 2">DSM 28867</strain>
    </source>
</reference>
<name>A0A4R7ZT87_9FIRM</name>
<accession>A0A4R7ZT87</accession>
<evidence type="ECO:0000313" key="2">
    <source>
        <dbReference type="Proteomes" id="UP000294743"/>
    </source>
</evidence>
<dbReference type="EMBL" id="SODD01000016">
    <property type="protein sequence ID" value="TDW19938.1"/>
    <property type="molecule type" value="Genomic_DNA"/>
</dbReference>
<sequence length="38" mass="4355">MINNFSFFKGKKALRVTAVRIYTACAVEGMLINEYIEL</sequence>
<gene>
    <name evidence="1" type="ORF">EDD63_11640</name>
</gene>
<comment type="caution">
    <text evidence="1">The sequence shown here is derived from an EMBL/GenBank/DDBJ whole genome shotgun (WGS) entry which is preliminary data.</text>
</comment>
<dbReference type="Proteomes" id="UP000294743">
    <property type="component" value="Unassembled WGS sequence"/>
</dbReference>